<dbReference type="Gene3D" id="1.10.30.50">
    <property type="match status" value="1"/>
</dbReference>
<dbReference type="GO" id="GO:0003676">
    <property type="term" value="F:nucleic acid binding"/>
    <property type="evidence" value="ECO:0007669"/>
    <property type="project" value="InterPro"/>
</dbReference>
<proteinExistence type="predicted"/>
<feature type="domain" description="HNH" evidence="1">
    <location>
        <begin position="54"/>
        <end position="103"/>
    </location>
</feature>
<evidence type="ECO:0000313" key="2">
    <source>
        <dbReference type="EMBL" id="MBH0240014.1"/>
    </source>
</evidence>
<evidence type="ECO:0000259" key="1">
    <source>
        <dbReference type="Pfam" id="PF01844"/>
    </source>
</evidence>
<dbReference type="GO" id="GO:0004519">
    <property type="term" value="F:endonuclease activity"/>
    <property type="evidence" value="ECO:0007669"/>
    <property type="project" value="InterPro"/>
</dbReference>
<evidence type="ECO:0000313" key="3">
    <source>
        <dbReference type="Proteomes" id="UP000631694"/>
    </source>
</evidence>
<name>A0A931I5M1_9HYPH</name>
<organism evidence="2 3">
    <name type="scientific">Methylobrevis albus</name>
    <dbReference type="NCBI Taxonomy" id="2793297"/>
    <lineage>
        <taxon>Bacteria</taxon>
        <taxon>Pseudomonadati</taxon>
        <taxon>Pseudomonadota</taxon>
        <taxon>Alphaproteobacteria</taxon>
        <taxon>Hyphomicrobiales</taxon>
        <taxon>Pleomorphomonadaceae</taxon>
        <taxon>Methylobrevis</taxon>
    </lineage>
</organism>
<dbReference type="InterPro" id="IPR002711">
    <property type="entry name" value="HNH"/>
</dbReference>
<accession>A0A931I5M1</accession>
<protein>
    <recommendedName>
        <fullName evidence="1">HNH domain-containing protein</fullName>
    </recommendedName>
</protein>
<dbReference type="Pfam" id="PF01844">
    <property type="entry name" value="HNH"/>
    <property type="match status" value="1"/>
</dbReference>
<comment type="caution">
    <text evidence="2">The sequence shown here is derived from an EMBL/GenBank/DDBJ whole genome shotgun (WGS) entry which is preliminary data.</text>
</comment>
<dbReference type="AlphaFoldDB" id="A0A931I5M1"/>
<keyword evidence="3" id="KW-1185">Reference proteome</keyword>
<dbReference type="GO" id="GO:0008270">
    <property type="term" value="F:zinc ion binding"/>
    <property type="evidence" value="ECO:0007669"/>
    <property type="project" value="InterPro"/>
</dbReference>
<dbReference type="Proteomes" id="UP000631694">
    <property type="component" value="Unassembled WGS sequence"/>
</dbReference>
<dbReference type="EMBL" id="JADZLT010000056">
    <property type="protein sequence ID" value="MBH0240014.1"/>
    <property type="molecule type" value="Genomic_DNA"/>
</dbReference>
<gene>
    <name evidence="2" type="ORF">I5731_19495</name>
</gene>
<sequence length="210" mass="24026">MTPIQYSALSKLIVDAFDAREEIDKDSKYWNDKSVDLVRAEIKDHYIDDQHFKCVYCDREIVTANKSLWDAEHVISREKAARFMFTPRNLAVSCRDCNIAKGQKEVRTTTRQQFPDESRHYTIVHPHFDNYADHIRWVGDICVPISDKGETTQFVCRLTRFTAQLLGVSGVLDDPGFDRYVGELFKAKTKADAKAALAAVSTYVEDIPQA</sequence>
<dbReference type="RefSeq" id="WP_197313076.1">
    <property type="nucleotide sequence ID" value="NZ_JADZLT010000056.1"/>
</dbReference>
<reference evidence="2" key="1">
    <citation type="submission" date="2020-12" db="EMBL/GenBank/DDBJ databases">
        <title>Methylobrevis albus sp. nov., isolated from fresh water lack sediment.</title>
        <authorList>
            <person name="Zou Q."/>
        </authorList>
    </citation>
    <scope>NUCLEOTIDE SEQUENCE</scope>
    <source>
        <strain evidence="2">L22</strain>
    </source>
</reference>